<dbReference type="Gramene" id="Solyc12g049505.1.1">
    <property type="protein sequence ID" value="Solyc12g049505.1.1"/>
    <property type="gene ID" value="Solyc12g049505.1"/>
</dbReference>
<dbReference type="EnsemblPlants" id="Solyc12g049505.1.1">
    <property type="protein sequence ID" value="Solyc12g049505.1.1"/>
    <property type="gene ID" value="Solyc12g049505.1"/>
</dbReference>
<name>A0A3Q7JAI2_SOLLC</name>
<organism evidence="1">
    <name type="scientific">Solanum lycopersicum</name>
    <name type="common">Tomato</name>
    <name type="synonym">Lycopersicon esculentum</name>
    <dbReference type="NCBI Taxonomy" id="4081"/>
    <lineage>
        <taxon>Eukaryota</taxon>
        <taxon>Viridiplantae</taxon>
        <taxon>Streptophyta</taxon>
        <taxon>Embryophyta</taxon>
        <taxon>Tracheophyta</taxon>
        <taxon>Spermatophyta</taxon>
        <taxon>Magnoliopsida</taxon>
        <taxon>eudicotyledons</taxon>
        <taxon>Gunneridae</taxon>
        <taxon>Pentapetalae</taxon>
        <taxon>asterids</taxon>
        <taxon>lamiids</taxon>
        <taxon>Solanales</taxon>
        <taxon>Solanaceae</taxon>
        <taxon>Solanoideae</taxon>
        <taxon>Solaneae</taxon>
        <taxon>Solanum</taxon>
        <taxon>Solanum subgen. Lycopersicon</taxon>
    </lineage>
</organism>
<dbReference type="AlphaFoldDB" id="A0A3Q7JAI2"/>
<evidence type="ECO:0000313" key="1">
    <source>
        <dbReference type="EnsemblPlants" id="Solyc12g049505.1.1"/>
    </source>
</evidence>
<dbReference type="InParanoid" id="A0A3Q7JAI2"/>
<reference evidence="1" key="2">
    <citation type="submission" date="2019-01" db="UniProtKB">
        <authorList>
            <consortium name="EnsemblPlants"/>
        </authorList>
    </citation>
    <scope>IDENTIFICATION</scope>
    <source>
        <strain evidence="1">cv. Heinz 1706</strain>
    </source>
</reference>
<dbReference type="Proteomes" id="UP000004994">
    <property type="component" value="Chromosome 12"/>
</dbReference>
<evidence type="ECO:0000313" key="2">
    <source>
        <dbReference type="Proteomes" id="UP000004994"/>
    </source>
</evidence>
<accession>A0A3Q7JAI2</accession>
<sequence>MVKNFCGSIVVTLLHNIRKELTVTDDILQIILERQLAKLSLQNHFFPYRHSEAKEVIQNQDRSFRNNGPEEERLCDFPIAYKLDSPTLPESVF</sequence>
<proteinExistence type="predicted"/>
<keyword evidence="2" id="KW-1185">Reference proteome</keyword>
<protein>
    <submittedName>
        <fullName evidence="1">Uncharacterized protein</fullName>
    </submittedName>
</protein>
<reference evidence="1" key="1">
    <citation type="journal article" date="2012" name="Nature">
        <title>The tomato genome sequence provides insights into fleshy fruit evolution.</title>
        <authorList>
            <consortium name="Tomato Genome Consortium"/>
        </authorList>
    </citation>
    <scope>NUCLEOTIDE SEQUENCE [LARGE SCALE GENOMIC DNA]</scope>
    <source>
        <strain evidence="1">cv. Heinz 1706</strain>
    </source>
</reference>